<reference evidence="2" key="1">
    <citation type="submission" date="2021-10" db="EMBL/GenBank/DDBJ databases">
        <authorList>
            <person name="Piombo E."/>
        </authorList>
    </citation>
    <scope>NUCLEOTIDE SEQUENCE</scope>
</reference>
<proteinExistence type="predicted"/>
<evidence type="ECO:0000313" key="3">
    <source>
        <dbReference type="Proteomes" id="UP000775872"/>
    </source>
</evidence>
<feature type="region of interest" description="Disordered" evidence="1">
    <location>
        <begin position="368"/>
        <end position="392"/>
    </location>
</feature>
<comment type="caution">
    <text evidence="2">The sequence shown here is derived from an EMBL/GenBank/DDBJ whole genome shotgun (WGS) entry which is preliminary data.</text>
</comment>
<feature type="region of interest" description="Disordered" evidence="1">
    <location>
        <begin position="294"/>
        <end position="330"/>
    </location>
</feature>
<evidence type="ECO:0008006" key="4">
    <source>
        <dbReference type="Google" id="ProtNLM"/>
    </source>
</evidence>
<feature type="compositionally biased region" description="Low complexity" evidence="1">
    <location>
        <begin position="308"/>
        <end position="321"/>
    </location>
</feature>
<name>A0A9N9ZBQ6_9HYPO</name>
<feature type="compositionally biased region" description="Acidic residues" evidence="1">
    <location>
        <begin position="296"/>
        <end position="307"/>
    </location>
</feature>
<dbReference type="AlphaFoldDB" id="A0A9N9ZBQ6"/>
<organism evidence="2 3">
    <name type="scientific">Clonostachys solani</name>
    <dbReference type="NCBI Taxonomy" id="160281"/>
    <lineage>
        <taxon>Eukaryota</taxon>
        <taxon>Fungi</taxon>
        <taxon>Dikarya</taxon>
        <taxon>Ascomycota</taxon>
        <taxon>Pezizomycotina</taxon>
        <taxon>Sordariomycetes</taxon>
        <taxon>Hypocreomycetidae</taxon>
        <taxon>Hypocreales</taxon>
        <taxon>Bionectriaceae</taxon>
        <taxon>Clonostachys</taxon>
    </lineage>
</organism>
<evidence type="ECO:0000256" key="1">
    <source>
        <dbReference type="SAM" id="MobiDB-lite"/>
    </source>
</evidence>
<feature type="compositionally biased region" description="Polar residues" evidence="1">
    <location>
        <begin position="246"/>
        <end position="256"/>
    </location>
</feature>
<evidence type="ECO:0000313" key="2">
    <source>
        <dbReference type="EMBL" id="CAH0052601.1"/>
    </source>
</evidence>
<accession>A0A9N9ZBQ6</accession>
<dbReference type="PANTHER" id="PTHR10622">
    <property type="entry name" value="HET DOMAIN-CONTAINING PROTEIN"/>
    <property type="match status" value="1"/>
</dbReference>
<dbReference type="PANTHER" id="PTHR10622:SF12">
    <property type="entry name" value="HET DOMAIN-CONTAINING PROTEIN"/>
    <property type="match status" value="1"/>
</dbReference>
<keyword evidence="3" id="KW-1185">Reference proteome</keyword>
<dbReference type="EMBL" id="CABFOC020000045">
    <property type="protein sequence ID" value="CAH0052601.1"/>
    <property type="molecule type" value="Genomic_DNA"/>
</dbReference>
<sequence length="609" mass="69433">MKLLHITSGEVVVWSRPELPPPYAIFPYPYARNQETGETQRPSRWATDTSCGKKLPISDVIIGACKKALARGIHYLWVKSLCVDSTSLMDVEKAAENSFGRLRDSALCIIFLEDLPAHASSSDEKAWSTCRYWARASAPQELVVAPHVEFYDQKWNYICSKSSTEYLEVLSKVSKIPTGVLAHSDKLFSTSNTRRSFQVGGRTASHSQQPMARFTQVHPLQHTFSPRLACNSERDLPRYPRPPMQAFSQHHPNRTSPAEALAGTKRDRSGQPLNIHLGCGLRTFSFNLDSSRNDGYDDSSTCDESEPNSDSSESGSGSESEISSDEEDFGHDNAISNEIYQAANENFRAMKTELVDFSHEKVEKWMSSASYVPPPDDRLPPRKRARTGDRQPQSTVYFKKIDKDDPNVVSVTRVDGYFHFACPYYLSNPTKHQQCLRKHDLQSVEDVIQHMGQRHREPPYCPRCCRPFDGARERDRHFLARVCETSTSRDVEGITERQKLKIEKMEKHHNLYMGERKRWIKVRDIAFPNAELDSFETPYLESTHEVRVGMARDYWARNATDVIQEFFRKNKQAQRQMSQDGTALRIIEGLVLDGIIDRIMGDQEVVVGK</sequence>
<feature type="region of interest" description="Disordered" evidence="1">
    <location>
        <begin position="232"/>
        <end position="273"/>
    </location>
</feature>
<gene>
    <name evidence="2" type="ORF">CSOL1703_00004465</name>
</gene>
<dbReference type="OrthoDB" id="5241264at2759"/>
<protein>
    <recommendedName>
        <fullName evidence="4">Vegetative incompatibility protein HET-E-1</fullName>
    </recommendedName>
</protein>
<dbReference type="Proteomes" id="UP000775872">
    <property type="component" value="Unassembled WGS sequence"/>
</dbReference>